<organism evidence="1 2">
    <name type="scientific">Habropoda laboriosa</name>
    <dbReference type="NCBI Taxonomy" id="597456"/>
    <lineage>
        <taxon>Eukaryota</taxon>
        <taxon>Metazoa</taxon>
        <taxon>Ecdysozoa</taxon>
        <taxon>Arthropoda</taxon>
        <taxon>Hexapoda</taxon>
        <taxon>Insecta</taxon>
        <taxon>Pterygota</taxon>
        <taxon>Neoptera</taxon>
        <taxon>Endopterygota</taxon>
        <taxon>Hymenoptera</taxon>
        <taxon>Apocrita</taxon>
        <taxon>Aculeata</taxon>
        <taxon>Apoidea</taxon>
        <taxon>Anthophila</taxon>
        <taxon>Apidae</taxon>
        <taxon>Habropoda</taxon>
    </lineage>
</organism>
<dbReference type="Proteomes" id="UP000053825">
    <property type="component" value="Unassembled WGS sequence"/>
</dbReference>
<proteinExistence type="predicted"/>
<keyword evidence="2" id="KW-1185">Reference proteome</keyword>
<feature type="non-terminal residue" evidence="1">
    <location>
        <position position="1"/>
    </location>
</feature>
<sequence length="64" mass="7376">SWPPRSPALSPLDHFLRDILKTKVYREPPTTVEDTQERIRQACATLASKTIRDLMQINLSLISR</sequence>
<dbReference type="PANTHER" id="PTHR47326:SF1">
    <property type="entry name" value="HTH PSQ-TYPE DOMAIN-CONTAINING PROTEIN"/>
    <property type="match status" value="1"/>
</dbReference>
<dbReference type="Gene3D" id="3.30.420.10">
    <property type="entry name" value="Ribonuclease H-like superfamily/Ribonuclease H"/>
    <property type="match status" value="1"/>
</dbReference>
<protein>
    <submittedName>
        <fullName evidence="1">Uncharacterized protein</fullName>
    </submittedName>
</protein>
<accession>A0A0L7QWJ6</accession>
<dbReference type="GO" id="GO:0003676">
    <property type="term" value="F:nucleic acid binding"/>
    <property type="evidence" value="ECO:0007669"/>
    <property type="project" value="InterPro"/>
</dbReference>
<dbReference type="EMBL" id="KQ414713">
    <property type="protein sequence ID" value="KOC62975.1"/>
    <property type="molecule type" value="Genomic_DNA"/>
</dbReference>
<dbReference type="AlphaFoldDB" id="A0A0L7QWJ6"/>
<evidence type="ECO:0000313" key="1">
    <source>
        <dbReference type="EMBL" id="KOC62975.1"/>
    </source>
</evidence>
<evidence type="ECO:0000313" key="2">
    <source>
        <dbReference type="Proteomes" id="UP000053825"/>
    </source>
</evidence>
<name>A0A0L7QWJ6_9HYME</name>
<dbReference type="PANTHER" id="PTHR47326">
    <property type="entry name" value="TRANSPOSABLE ELEMENT TC3 TRANSPOSASE-LIKE PROTEIN"/>
    <property type="match status" value="1"/>
</dbReference>
<reference evidence="1 2" key="1">
    <citation type="submission" date="2015-07" db="EMBL/GenBank/DDBJ databases">
        <title>The genome of Habropoda laboriosa.</title>
        <authorList>
            <person name="Pan H."/>
            <person name="Kapheim K."/>
        </authorList>
    </citation>
    <scope>NUCLEOTIDE SEQUENCE [LARGE SCALE GENOMIC DNA]</scope>
    <source>
        <strain evidence="1">0110345459</strain>
    </source>
</reference>
<gene>
    <name evidence="1" type="ORF">WH47_04873</name>
</gene>
<dbReference type="InterPro" id="IPR036397">
    <property type="entry name" value="RNaseH_sf"/>
</dbReference>